<evidence type="ECO:0000256" key="4">
    <source>
        <dbReference type="ARBA" id="ARBA00023125"/>
    </source>
</evidence>
<keyword evidence="1" id="KW-0479">Metal-binding</keyword>
<evidence type="ECO:0000256" key="1">
    <source>
        <dbReference type="ARBA" id="ARBA00022723"/>
    </source>
</evidence>
<dbReference type="InterPro" id="IPR006612">
    <property type="entry name" value="THAP_Znf"/>
</dbReference>
<evidence type="ECO:0000256" key="5">
    <source>
        <dbReference type="PROSITE-ProRule" id="PRU00309"/>
    </source>
</evidence>
<accession>A0AA88XHA6</accession>
<dbReference type="InterPro" id="IPR052224">
    <property type="entry name" value="THAP_domain_protein"/>
</dbReference>
<dbReference type="EMBL" id="VSWD01000013">
    <property type="protein sequence ID" value="KAK3084528.1"/>
    <property type="molecule type" value="Genomic_DNA"/>
</dbReference>
<dbReference type="SUPFAM" id="SSF57716">
    <property type="entry name" value="Glucocorticoid receptor-like (DNA-binding domain)"/>
    <property type="match status" value="1"/>
</dbReference>
<dbReference type="GO" id="GO:0008270">
    <property type="term" value="F:zinc ion binding"/>
    <property type="evidence" value="ECO:0007669"/>
    <property type="project" value="UniProtKB-KW"/>
</dbReference>
<proteinExistence type="predicted"/>
<name>A0AA88XHA6_PINIB</name>
<gene>
    <name evidence="7" type="ORF">FSP39_014776</name>
</gene>
<evidence type="ECO:0000256" key="2">
    <source>
        <dbReference type="ARBA" id="ARBA00022771"/>
    </source>
</evidence>
<evidence type="ECO:0000256" key="3">
    <source>
        <dbReference type="ARBA" id="ARBA00022833"/>
    </source>
</evidence>
<feature type="domain" description="THAP-type" evidence="6">
    <location>
        <begin position="1"/>
        <end position="87"/>
    </location>
</feature>
<dbReference type="PROSITE" id="PS50950">
    <property type="entry name" value="ZF_THAP"/>
    <property type="match status" value="1"/>
</dbReference>
<keyword evidence="8" id="KW-1185">Reference proteome</keyword>
<evidence type="ECO:0000259" key="6">
    <source>
        <dbReference type="PROSITE" id="PS50950"/>
    </source>
</evidence>
<dbReference type="Pfam" id="PF05485">
    <property type="entry name" value="THAP"/>
    <property type="match status" value="1"/>
</dbReference>
<keyword evidence="4 5" id="KW-0238">DNA-binding</keyword>
<dbReference type="SMART" id="SM00980">
    <property type="entry name" value="THAP"/>
    <property type="match status" value="1"/>
</dbReference>
<dbReference type="GO" id="GO:0003677">
    <property type="term" value="F:DNA binding"/>
    <property type="evidence" value="ECO:0007669"/>
    <property type="project" value="UniProtKB-UniRule"/>
</dbReference>
<dbReference type="Proteomes" id="UP001186944">
    <property type="component" value="Unassembled WGS sequence"/>
</dbReference>
<evidence type="ECO:0000313" key="7">
    <source>
        <dbReference type="EMBL" id="KAK3084528.1"/>
    </source>
</evidence>
<reference evidence="7" key="1">
    <citation type="submission" date="2019-08" db="EMBL/GenBank/DDBJ databases">
        <title>The improved chromosome-level genome for the pearl oyster Pinctada fucata martensii using PacBio sequencing and Hi-C.</title>
        <authorList>
            <person name="Zheng Z."/>
        </authorList>
    </citation>
    <scope>NUCLEOTIDE SEQUENCE</scope>
    <source>
        <strain evidence="7">ZZ-2019</strain>
        <tissue evidence="7">Adductor muscle</tissue>
    </source>
</reference>
<keyword evidence="3" id="KW-0862">Zinc</keyword>
<protein>
    <recommendedName>
        <fullName evidence="6">THAP-type domain-containing protein</fullName>
    </recommendedName>
</protein>
<keyword evidence="2 5" id="KW-0863">Zinc-finger</keyword>
<dbReference type="PANTHER" id="PTHR46927:SF3">
    <property type="entry name" value="THAP-TYPE DOMAIN-CONTAINING PROTEIN"/>
    <property type="match status" value="1"/>
</dbReference>
<evidence type="ECO:0000313" key="8">
    <source>
        <dbReference type="Proteomes" id="UP001186944"/>
    </source>
</evidence>
<sequence>MPSNCCCVPGCHERGGHVFPSNITRRKELIVAIKRLDEEDKTKLWQPSKSAVVCKKHFTADDYVTDTIKGNAPFLWRLKTTAVPSIFTWKKDPDTALERTNRANKREERKRKFAEICTEELEARFYEEVDVGEVTVPVEEQKEQEVHGEESHSKIMKMVDAMNQTITQPIYSLEQFQNDPSAIHFYSGLESFAFIGTSSILSDLCLFPSSGCLH</sequence>
<organism evidence="7 8">
    <name type="scientific">Pinctada imbricata</name>
    <name type="common">Atlantic pearl-oyster</name>
    <name type="synonym">Pinctada martensii</name>
    <dbReference type="NCBI Taxonomy" id="66713"/>
    <lineage>
        <taxon>Eukaryota</taxon>
        <taxon>Metazoa</taxon>
        <taxon>Spiralia</taxon>
        <taxon>Lophotrochozoa</taxon>
        <taxon>Mollusca</taxon>
        <taxon>Bivalvia</taxon>
        <taxon>Autobranchia</taxon>
        <taxon>Pteriomorphia</taxon>
        <taxon>Pterioida</taxon>
        <taxon>Pterioidea</taxon>
        <taxon>Pteriidae</taxon>
        <taxon>Pinctada</taxon>
    </lineage>
</organism>
<comment type="caution">
    <text evidence="7">The sequence shown here is derived from an EMBL/GenBank/DDBJ whole genome shotgun (WGS) entry which is preliminary data.</text>
</comment>
<dbReference type="PANTHER" id="PTHR46927">
    <property type="entry name" value="AGAP005574-PA"/>
    <property type="match status" value="1"/>
</dbReference>
<dbReference type="AlphaFoldDB" id="A0AA88XHA6"/>